<dbReference type="Pfam" id="PF01554">
    <property type="entry name" value="MatE"/>
    <property type="match status" value="1"/>
</dbReference>
<dbReference type="GO" id="GO:0016020">
    <property type="term" value="C:membrane"/>
    <property type="evidence" value="ECO:0007669"/>
    <property type="project" value="InterPro"/>
</dbReference>
<reference evidence="3 4" key="3">
    <citation type="submission" date="2019-11" db="EMBL/GenBank/DDBJ databases">
        <title>A de novo genome assembly of a pear dwarfing rootstock.</title>
        <authorList>
            <person name="Wang F."/>
            <person name="Wang J."/>
            <person name="Li S."/>
            <person name="Zhang Y."/>
            <person name="Fang M."/>
            <person name="Ma L."/>
            <person name="Zhao Y."/>
            <person name="Jiang S."/>
        </authorList>
    </citation>
    <scope>NUCLEOTIDE SEQUENCE [LARGE SCALE GENOMIC DNA]</scope>
    <source>
        <strain evidence="3">S2</strain>
        <tissue evidence="3">Leaf</tissue>
    </source>
</reference>
<sequence>MQRSWIVLFIACIILSPVFNFAAPILKFLGQEHGIADPAGVYSLKIIPQMFSYAINLPTQRFHQAQSKVLVITLIAFAALIVQTGLLHLFINVFGLGTTGAAVAYDITNWGVAISQVGYVMVCCKEEWTGFSRLAFGEIWDFAKLSLASCMMVCLDLWYPISISILAGLLPNAVISVGSFSICMNFQNWEIMLLLGISAAVSYYLVGLPLAIFLGFKVDLGAIFFLLIMTCRTNWDREVEQTTRRIKKWRSQETITDEICI</sequence>
<comment type="caution">
    <text evidence="3">The sequence shown here is derived from an EMBL/GenBank/DDBJ whole genome shotgun (WGS) entry which is preliminary data.</text>
</comment>
<keyword evidence="4" id="KW-1185">Reference proteome</keyword>
<dbReference type="GO" id="GO:0042910">
    <property type="term" value="F:xenobiotic transmembrane transporter activity"/>
    <property type="evidence" value="ECO:0007669"/>
    <property type="project" value="InterPro"/>
</dbReference>
<gene>
    <name evidence="3" type="ORF">D8674_032162</name>
</gene>
<dbReference type="EMBL" id="SMOL01000781">
    <property type="protein sequence ID" value="KAB2596712.1"/>
    <property type="molecule type" value="Genomic_DNA"/>
</dbReference>
<evidence type="ECO:0000256" key="1">
    <source>
        <dbReference type="ARBA" id="ARBA00010199"/>
    </source>
</evidence>
<evidence type="ECO:0000313" key="3">
    <source>
        <dbReference type="EMBL" id="KAB2596712.1"/>
    </source>
</evidence>
<dbReference type="InterPro" id="IPR002528">
    <property type="entry name" value="MATE_fam"/>
</dbReference>
<protein>
    <submittedName>
        <fullName evidence="3">Protein TRANSPARENT TESTA 12-like</fullName>
    </submittedName>
</protein>
<keyword evidence="2" id="KW-1133">Transmembrane helix</keyword>
<feature type="transmembrane region" description="Helical" evidence="2">
    <location>
        <begin position="189"/>
        <end position="206"/>
    </location>
</feature>
<reference evidence="4" key="2">
    <citation type="submission" date="2019-10" db="EMBL/GenBank/DDBJ databases">
        <title>A de novo genome assembly of a pear dwarfing rootstock.</title>
        <authorList>
            <person name="Wang F."/>
            <person name="Wang J."/>
            <person name="Li S."/>
            <person name="Zhang Y."/>
            <person name="Fang M."/>
            <person name="Ma L."/>
            <person name="Zhao Y."/>
            <person name="Jiang S."/>
        </authorList>
    </citation>
    <scope>NUCLEOTIDE SEQUENCE [LARGE SCALE GENOMIC DNA]</scope>
</reference>
<comment type="similarity">
    <text evidence="1">Belongs to the multi antimicrobial extrusion (MATE) (TC 2.A.66.1) family.</text>
</comment>
<dbReference type="Proteomes" id="UP000327157">
    <property type="component" value="Chromosome 7"/>
</dbReference>
<dbReference type="OrthoDB" id="2126698at2759"/>
<feature type="transmembrane region" description="Helical" evidence="2">
    <location>
        <begin position="69"/>
        <end position="91"/>
    </location>
</feature>
<evidence type="ECO:0000313" key="4">
    <source>
        <dbReference type="Proteomes" id="UP000327157"/>
    </source>
</evidence>
<keyword evidence="2" id="KW-0472">Membrane</keyword>
<name>A0A5N5F649_9ROSA</name>
<reference evidence="3 4" key="1">
    <citation type="submission" date="2019-09" db="EMBL/GenBank/DDBJ databases">
        <authorList>
            <person name="Ou C."/>
        </authorList>
    </citation>
    <scope>NUCLEOTIDE SEQUENCE [LARGE SCALE GENOMIC DNA]</scope>
    <source>
        <strain evidence="3">S2</strain>
        <tissue evidence="3">Leaf</tissue>
    </source>
</reference>
<feature type="transmembrane region" description="Helical" evidence="2">
    <location>
        <begin position="157"/>
        <end position="177"/>
    </location>
</feature>
<evidence type="ECO:0000256" key="2">
    <source>
        <dbReference type="SAM" id="Phobius"/>
    </source>
</evidence>
<dbReference type="PANTHER" id="PTHR11206">
    <property type="entry name" value="MULTIDRUG RESISTANCE PROTEIN"/>
    <property type="match status" value="1"/>
</dbReference>
<dbReference type="AlphaFoldDB" id="A0A5N5F649"/>
<accession>A0A5N5F649</accession>
<dbReference type="GO" id="GO:0015297">
    <property type="term" value="F:antiporter activity"/>
    <property type="evidence" value="ECO:0007669"/>
    <property type="project" value="InterPro"/>
</dbReference>
<organism evidence="3 4">
    <name type="scientific">Pyrus ussuriensis x Pyrus communis</name>
    <dbReference type="NCBI Taxonomy" id="2448454"/>
    <lineage>
        <taxon>Eukaryota</taxon>
        <taxon>Viridiplantae</taxon>
        <taxon>Streptophyta</taxon>
        <taxon>Embryophyta</taxon>
        <taxon>Tracheophyta</taxon>
        <taxon>Spermatophyta</taxon>
        <taxon>Magnoliopsida</taxon>
        <taxon>eudicotyledons</taxon>
        <taxon>Gunneridae</taxon>
        <taxon>Pentapetalae</taxon>
        <taxon>rosids</taxon>
        <taxon>fabids</taxon>
        <taxon>Rosales</taxon>
        <taxon>Rosaceae</taxon>
        <taxon>Amygdaloideae</taxon>
        <taxon>Maleae</taxon>
        <taxon>Pyrus</taxon>
    </lineage>
</organism>
<feature type="transmembrane region" description="Helical" evidence="2">
    <location>
        <begin position="38"/>
        <end position="57"/>
    </location>
</feature>
<proteinExistence type="inferred from homology"/>
<keyword evidence="2" id="KW-0812">Transmembrane</keyword>